<organism evidence="1">
    <name type="scientific">Cedratvirus lausannensis</name>
    <dbReference type="NCBI Taxonomy" id="2023205"/>
    <lineage>
        <taxon>Viruses</taxon>
        <taxon>Pithoviruses</taxon>
        <taxon>Orthocedratvirinae</taxon>
        <taxon>Alphacedratvirus</taxon>
        <taxon>Alphacedratvirus francolausannense</taxon>
    </lineage>
</organism>
<evidence type="ECO:0000313" key="1">
    <source>
        <dbReference type="EMBL" id="SOB74055.1"/>
    </source>
</evidence>
<sequence length="128" mass="14956">MDSVNDETKMAFVSVQTTFRNDGEGERSVQFKVFTDKEEAVKYTMEEMGIDEEDKEKVSVFLHDGGGVWIPEWDRKGNGDEYFVVETENPERYSYEAQQFINEEFSALGLTFEKSDRDVRICKRLEKI</sequence>
<evidence type="ECO:0000313" key="2">
    <source>
        <dbReference type="Proteomes" id="UP000274850"/>
    </source>
</evidence>
<name>A0A285Q1H8_9VIRU</name>
<gene>
    <name evidence="1" type="primary">L43</name>
    <name evidence="1" type="ORF">BQ9231_00172</name>
</gene>
<keyword evidence="2" id="KW-1185">Reference proteome</keyword>
<protein>
    <submittedName>
        <fullName evidence="1">Uncharacterized protein</fullName>
    </submittedName>
</protein>
<reference evidence="1" key="1">
    <citation type="submission" date="2017-08" db="EMBL/GenBank/DDBJ databases">
        <authorList>
            <person name="de Groot N.N."/>
        </authorList>
    </citation>
    <scope>NUCLEOTIDE SEQUENCE</scope>
</reference>
<accession>A0A285Q1H8</accession>
<proteinExistence type="predicted"/>
<dbReference type="EMBL" id="LT907979">
    <property type="protein sequence ID" value="SOB74055.1"/>
    <property type="molecule type" value="Genomic_DNA"/>
</dbReference>
<dbReference type="Proteomes" id="UP000274850">
    <property type="component" value="Segment"/>
</dbReference>